<comment type="caution">
    <text evidence="1">The sequence shown here is derived from an EMBL/GenBank/DDBJ whole genome shotgun (WGS) entry which is preliminary data.</text>
</comment>
<dbReference type="EMBL" id="JACIJJ010000003">
    <property type="protein sequence ID" value="MBB5698951.1"/>
    <property type="molecule type" value="Genomic_DNA"/>
</dbReference>
<evidence type="ECO:0000313" key="2">
    <source>
        <dbReference type="Proteomes" id="UP000557739"/>
    </source>
</evidence>
<name>A0A7W9AR89_9SPHN</name>
<protein>
    <submittedName>
        <fullName evidence="1">Uncharacterized protein</fullName>
    </submittedName>
</protein>
<dbReference type="AlphaFoldDB" id="A0A7W9AR89"/>
<dbReference type="RefSeq" id="WP_184028371.1">
    <property type="nucleotide sequence ID" value="NZ_JACIJJ010000003.1"/>
</dbReference>
<reference evidence="1 2" key="1">
    <citation type="submission" date="2020-08" db="EMBL/GenBank/DDBJ databases">
        <title>Genomic Encyclopedia of Type Strains, Phase IV (KMG-IV): sequencing the most valuable type-strain genomes for metagenomic binning, comparative biology and taxonomic classification.</title>
        <authorList>
            <person name="Goeker M."/>
        </authorList>
    </citation>
    <scope>NUCLEOTIDE SEQUENCE [LARGE SCALE GENOMIC DNA]</scope>
    <source>
        <strain evidence="1 2">DSM 27244</strain>
    </source>
</reference>
<evidence type="ECO:0000313" key="1">
    <source>
        <dbReference type="EMBL" id="MBB5698951.1"/>
    </source>
</evidence>
<sequence>MSDRDRLYASLATARAAGVSTTRAARLLDAGGRAGSLEDLLAWPLWPALPDEGRERVWRLTALIAARDTLPEVIDGATLRGLAAAVGEDRLEAVLDLPPGGDAALPPAEGLGETGRRIAEAALPAALAARMDVPADHGDPAPVAAAEAIAV</sequence>
<keyword evidence="2" id="KW-1185">Reference proteome</keyword>
<gene>
    <name evidence="1" type="ORF">FHR19_002306</name>
</gene>
<dbReference type="Proteomes" id="UP000557739">
    <property type="component" value="Unassembled WGS sequence"/>
</dbReference>
<proteinExistence type="predicted"/>
<organism evidence="1 2">
    <name type="scientific">Sphingomonas yantingensis</name>
    <dbReference type="NCBI Taxonomy" id="1241761"/>
    <lineage>
        <taxon>Bacteria</taxon>
        <taxon>Pseudomonadati</taxon>
        <taxon>Pseudomonadota</taxon>
        <taxon>Alphaproteobacteria</taxon>
        <taxon>Sphingomonadales</taxon>
        <taxon>Sphingomonadaceae</taxon>
        <taxon>Sphingomonas</taxon>
    </lineage>
</organism>
<accession>A0A7W9AR89</accession>